<comment type="subcellular location">
    <subcellularLocation>
        <location evidence="2">Cytoplasm</location>
    </subcellularLocation>
</comment>
<dbReference type="Gene3D" id="2.70.98.10">
    <property type="match status" value="1"/>
</dbReference>
<dbReference type="InterPro" id="IPR047215">
    <property type="entry name" value="Galactose_mutarotase-like"/>
</dbReference>
<dbReference type="InterPro" id="IPR011013">
    <property type="entry name" value="Gal_mutarotase_sf_dom"/>
</dbReference>
<accession>A0A1J5TQD7</accession>
<dbReference type="PANTHER" id="PTHR10091">
    <property type="entry name" value="ALDOSE-1-EPIMERASE"/>
    <property type="match status" value="1"/>
</dbReference>
<keyword evidence="9 11" id="KW-0413">Isomerase</keyword>
<reference evidence="11" key="1">
    <citation type="submission" date="2016-10" db="EMBL/GenBank/DDBJ databases">
        <title>Sequence of Gallionella enrichment culture.</title>
        <authorList>
            <person name="Poehlein A."/>
            <person name="Muehling M."/>
            <person name="Daniel R."/>
        </authorList>
    </citation>
    <scope>NUCLEOTIDE SEQUENCE</scope>
</reference>
<dbReference type="InterPro" id="IPR015443">
    <property type="entry name" value="Aldose_1-epimerase"/>
</dbReference>
<dbReference type="GO" id="GO:0030246">
    <property type="term" value="F:carbohydrate binding"/>
    <property type="evidence" value="ECO:0007669"/>
    <property type="project" value="InterPro"/>
</dbReference>
<dbReference type="AlphaFoldDB" id="A0A1J5TQD7"/>
<dbReference type="PIRSF" id="PIRSF005096">
    <property type="entry name" value="GALM"/>
    <property type="match status" value="1"/>
</dbReference>
<comment type="caution">
    <text evidence="11">The sequence shown here is derived from an EMBL/GenBank/DDBJ whole genome shotgun (WGS) entry which is preliminary data.</text>
</comment>
<proteinExistence type="inferred from homology"/>
<evidence type="ECO:0000256" key="6">
    <source>
        <dbReference type="ARBA" id="ARBA00013185"/>
    </source>
</evidence>
<dbReference type="GO" id="GO:0004034">
    <property type="term" value="F:aldose 1-epimerase activity"/>
    <property type="evidence" value="ECO:0007669"/>
    <property type="project" value="UniProtKB-EC"/>
</dbReference>
<keyword evidence="8" id="KW-0597">Phosphoprotein</keyword>
<dbReference type="PANTHER" id="PTHR10091:SF0">
    <property type="entry name" value="GALACTOSE MUTAROTASE"/>
    <property type="match status" value="1"/>
</dbReference>
<sequence length="372" mass="40877">MKTVSLISFCALLFLVSCNTHQSANPKPGIEIKTFGQLNDKPIIQYTITNASGMKVSIINYGGTLTEIITKDKNDKDGNVILRYDSLDGYLQKTNPFFGALIGRYANRIGNATFTLNNTVYHLAANDHGNTLHGGLKGFDKVIWDAEPLQGDSSIKLTYVSKDGEEGFPGTLTAVVVYTLRSDNALQIEYNATTDKPTPVNLTNHAYFNLSAGTDSTILQHQLQLNAARYTPVDDKLIPIGKIDSVKNTAMDFSVPKEIGRDIDSVNGGYDHNWILNKTGNELSLAATVYHPASGRFLEMFTTEPAVQFYSGNFLDGTLTADKGARKYVKHGALCLEAQHYPDSPNQPAFPNTILKPGETYKQTTVYKFSIK</sequence>
<evidence type="ECO:0000256" key="1">
    <source>
        <dbReference type="ARBA" id="ARBA00001614"/>
    </source>
</evidence>
<comment type="similarity">
    <text evidence="4">Belongs to the aldose epimerase family.</text>
</comment>
<dbReference type="PROSITE" id="PS51257">
    <property type="entry name" value="PROKAR_LIPOPROTEIN"/>
    <property type="match status" value="1"/>
</dbReference>
<organism evidence="11">
    <name type="scientific">mine drainage metagenome</name>
    <dbReference type="NCBI Taxonomy" id="410659"/>
    <lineage>
        <taxon>unclassified sequences</taxon>
        <taxon>metagenomes</taxon>
        <taxon>ecological metagenomes</taxon>
    </lineage>
</organism>
<evidence type="ECO:0000256" key="9">
    <source>
        <dbReference type="ARBA" id="ARBA00023235"/>
    </source>
</evidence>
<dbReference type="InterPro" id="IPR014718">
    <property type="entry name" value="GH-type_carb-bd"/>
</dbReference>
<comment type="subunit">
    <text evidence="5">Monomer.</text>
</comment>
<dbReference type="FunFam" id="2.70.98.10:FF:000003">
    <property type="entry name" value="Aldose 1-epimerase"/>
    <property type="match status" value="1"/>
</dbReference>
<dbReference type="EMBL" id="MLJW01000012">
    <property type="protein sequence ID" value="OIR14190.1"/>
    <property type="molecule type" value="Genomic_DNA"/>
</dbReference>
<evidence type="ECO:0000256" key="7">
    <source>
        <dbReference type="ARBA" id="ARBA00022490"/>
    </source>
</evidence>
<dbReference type="UniPathway" id="UPA00242"/>
<dbReference type="GO" id="GO:0006006">
    <property type="term" value="P:glucose metabolic process"/>
    <property type="evidence" value="ECO:0007669"/>
    <property type="project" value="TreeGrafter"/>
</dbReference>
<keyword evidence="7" id="KW-0963">Cytoplasm</keyword>
<evidence type="ECO:0000256" key="2">
    <source>
        <dbReference type="ARBA" id="ARBA00004496"/>
    </source>
</evidence>
<evidence type="ECO:0000256" key="5">
    <source>
        <dbReference type="ARBA" id="ARBA00011245"/>
    </source>
</evidence>
<dbReference type="Pfam" id="PF01263">
    <property type="entry name" value="Aldose_epim"/>
    <property type="match status" value="1"/>
</dbReference>
<dbReference type="InterPro" id="IPR018052">
    <property type="entry name" value="Ald1_epimerase_CS"/>
</dbReference>
<evidence type="ECO:0000313" key="11">
    <source>
        <dbReference type="EMBL" id="OIR14190.1"/>
    </source>
</evidence>
<gene>
    <name evidence="11" type="primary">mro_1</name>
    <name evidence="11" type="ORF">GALL_46510</name>
</gene>
<dbReference type="GO" id="GO:0005737">
    <property type="term" value="C:cytoplasm"/>
    <property type="evidence" value="ECO:0007669"/>
    <property type="project" value="UniProtKB-SubCell"/>
</dbReference>
<dbReference type="CDD" id="cd09019">
    <property type="entry name" value="galactose_mutarotase_like"/>
    <property type="match status" value="1"/>
</dbReference>
<comment type="catalytic activity">
    <reaction evidence="1">
        <text>alpha-D-glucose = beta-D-glucose</text>
        <dbReference type="Rhea" id="RHEA:10264"/>
        <dbReference type="ChEBI" id="CHEBI:15903"/>
        <dbReference type="ChEBI" id="CHEBI:17925"/>
        <dbReference type="EC" id="5.1.3.3"/>
    </reaction>
</comment>
<evidence type="ECO:0000256" key="3">
    <source>
        <dbReference type="ARBA" id="ARBA00005028"/>
    </source>
</evidence>
<dbReference type="EC" id="5.1.3.3" evidence="6"/>
<evidence type="ECO:0000256" key="8">
    <source>
        <dbReference type="ARBA" id="ARBA00022553"/>
    </source>
</evidence>
<dbReference type="PROSITE" id="PS00545">
    <property type="entry name" value="ALDOSE_1_EPIMERASE"/>
    <property type="match status" value="1"/>
</dbReference>
<keyword evidence="10" id="KW-0119">Carbohydrate metabolism</keyword>
<comment type="pathway">
    <text evidence="3">Carbohydrate metabolism; hexose metabolism.</text>
</comment>
<dbReference type="NCBIfam" id="NF008277">
    <property type="entry name" value="PRK11055.1"/>
    <property type="match status" value="1"/>
</dbReference>
<dbReference type="SUPFAM" id="SSF74650">
    <property type="entry name" value="Galactose mutarotase-like"/>
    <property type="match status" value="1"/>
</dbReference>
<protein>
    <recommendedName>
        <fullName evidence="6">aldose 1-epimerase</fullName>
        <ecNumber evidence="6">5.1.3.3</ecNumber>
    </recommendedName>
</protein>
<evidence type="ECO:0000256" key="10">
    <source>
        <dbReference type="ARBA" id="ARBA00023277"/>
    </source>
</evidence>
<dbReference type="InterPro" id="IPR008183">
    <property type="entry name" value="Aldose_1/G6P_1-epimerase"/>
</dbReference>
<dbReference type="GO" id="GO:0033499">
    <property type="term" value="P:galactose catabolic process via UDP-galactose, Leloir pathway"/>
    <property type="evidence" value="ECO:0007669"/>
    <property type="project" value="TreeGrafter"/>
</dbReference>
<name>A0A1J5TQD7_9ZZZZ</name>
<evidence type="ECO:0000256" key="4">
    <source>
        <dbReference type="ARBA" id="ARBA00006206"/>
    </source>
</evidence>